<accession>L5LFS8</accession>
<keyword evidence="2" id="KW-1185">Reference proteome</keyword>
<organism evidence="1 2">
    <name type="scientific">Myotis davidii</name>
    <name type="common">David's myotis</name>
    <dbReference type="NCBI Taxonomy" id="225400"/>
    <lineage>
        <taxon>Eukaryota</taxon>
        <taxon>Metazoa</taxon>
        <taxon>Chordata</taxon>
        <taxon>Craniata</taxon>
        <taxon>Vertebrata</taxon>
        <taxon>Euteleostomi</taxon>
        <taxon>Mammalia</taxon>
        <taxon>Eutheria</taxon>
        <taxon>Laurasiatheria</taxon>
        <taxon>Chiroptera</taxon>
        <taxon>Yangochiroptera</taxon>
        <taxon>Vespertilionidae</taxon>
        <taxon>Myotis</taxon>
    </lineage>
</organism>
<reference evidence="2" key="1">
    <citation type="journal article" date="2013" name="Science">
        <title>Comparative analysis of bat genomes provides insight into the evolution of flight and immunity.</title>
        <authorList>
            <person name="Zhang G."/>
            <person name="Cowled C."/>
            <person name="Shi Z."/>
            <person name="Huang Z."/>
            <person name="Bishop-Lilly K.A."/>
            <person name="Fang X."/>
            <person name="Wynne J.W."/>
            <person name="Xiong Z."/>
            <person name="Baker M.L."/>
            <person name="Zhao W."/>
            <person name="Tachedjian M."/>
            <person name="Zhu Y."/>
            <person name="Zhou P."/>
            <person name="Jiang X."/>
            <person name="Ng J."/>
            <person name="Yang L."/>
            <person name="Wu L."/>
            <person name="Xiao J."/>
            <person name="Feng Y."/>
            <person name="Chen Y."/>
            <person name="Sun X."/>
            <person name="Zhang Y."/>
            <person name="Marsh G.A."/>
            <person name="Crameri G."/>
            <person name="Broder C.C."/>
            <person name="Frey K.G."/>
            <person name="Wang L.F."/>
            <person name="Wang J."/>
        </authorList>
    </citation>
    <scope>NUCLEOTIDE SEQUENCE [LARGE SCALE GENOMIC DNA]</scope>
</reference>
<protein>
    <submittedName>
        <fullName evidence="1">Uncharacterized protein</fullName>
    </submittedName>
</protein>
<dbReference type="Proteomes" id="UP000010556">
    <property type="component" value="Unassembled WGS sequence"/>
</dbReference>
<evidence type="ECO:0000313" key="1">
    <source>
        <dbReference type="EMBL" id="ELK24473.1"/>
    </source>
</evidence>
<sequence>MDLGLPENKALLAHLSRGRAGSPFRAKIPGDGEL</sequence>
<dbReference type="EMBL" id="KB112956">
    <property type="protein sequence ID" value="ELK24473.1"/>
    <property type="molecule type" value="Genomic_DNA"/>
</dbReference>
<proteinExistence type="predicted"/>
<gene>
    <name evidence="1" type="ORF">MDA_GLEAN10013099</name>
</gene>
<evidence type="ECO:0000313" key="2">
    <source>
        <dbReference type="Proteomes" id="UP000010556"/>
    </source>
</evidence>
<dbReference type="AlphaFoldDB" id="L5LFS8"/>
<name>L5LFS8_MYODS</name>